<dbReference type="InterPro" id="IPR002528">
    <property type="entry name" value="MATE_fam"/>
</dbReference>
<dbReference type="Proteomes" id="UP000237000">
    <property type="component" value="Unassembled WGS sequence"/>
</dbReference>
<organism evidence="3 4">
    <name type="scientific">Trema orientale</name>
    <name type="common">Charcoal tree</name>
    <name type="synonym">Celtis orientalis</name>
    <dbReference type="NCBI Taxonomy" id="63057"/>
    <lineage>
        <taxon>Eukaryota</taxon>
        <taxon>Viridiplantae</taxon>
        <taxon>Streptophyta</taxon>
        <taxon>Embryophyta</taxon>
        <taxon>Tracheophyta</taxon>
        <taxon>Spermatophyta</taxon>
        <taxon>Magnoliopsida</taxon>
        <taxon>eudicotyledons</taxon>
        <taxon>Gunneridae</taxon>
        <taxon>Pentapetalae</taxon>
        <taxon>rosids</taxon>
        <taxon>fabids</taxon>
        <taxon>Rosales</taxon>
        <taxon>Cannabaceae</taxon>
        <taxon>Trema</taxon>
    </lineage>
</organism>
<protein>
    <submittedName>
        <fullName evidence="3">Multi antimicrobial extrusion protein</fullName>
    </submittedName>
</protein>
<evidence type="ECO:0000313" key="3">
    <source>
        <dbReference type="EMBL" id="PON96732.1"/>
    </source>
</evidence>
<feature type="transmembrane region" description="Helical" evidence="2">
    <location>
        <begin position="54"/>
        <end position="74"/>
    </location>
</feature>
<dbReference type="GO" id="GO:0015297">
    <property type="term" value="F:antiporter activity"/>
    <property type="evidence" value="ECO:0007669"/>
    <property type="project" value="InterPro"/>
</dbReference>
<keyword evidence="4" id="KW-1185">Reference proteome</keyword>
<dbReference type="GO" id="GO:0042910">
    <property type="term" value="F:xenobiotic transmembrane transporter activity"/>
    <property type="evidence" value="ECO:0007669"/>
    <property type="project" value="InterPro"/>
</dbReference>
<keyword evidence="2" id="KW-1133">Transmembrane helix</keyword>
<dbReference type="OrthoDB" id="2126698at2759"/>
<dbReference type="Pfam" id="PF01554">
    <property type="entry name" value="MatE"/>
    <property type="match status" value="1"/>
</dbReference>
<dbReference type="GO" id="GO:0016020">
    <property type="term" value="C:membrane"/>
    <property type="evidence" value="ECO:0007669"/>
    <property type="project" value="InterPro"/>
</dbReference>
<proteinExistence type="inferred from homology"/>
<name>A0A2P5FG48_TREOI</name>
<keyword evidence="2" id="KW-0812">Transmembrane</keyword>
<accession>A0A2P5FG48</accession>
<evidence type="ECO:0000256" key="1">
    <source>
        <dbReference type="ARBA" id="ARBA00010199"/>
    </source>
</evidence>
<feature type="transmembrane region" description="Helical" evidence="2">
    <location>
        <begin position="94"/>
        <end position="114"/>
    </location>
</feature>
<reference evidence="4" key="1">
    <citation type="submission" date="2016-06" db="EMBL/GenBank/DDBJ databases">
        <title>Parallel loss of symbiosis genes in relatives of nitrogen-fixing non-legume Parasponia.</title>
        <authorList>
            <person name="Van Velzen R."/>
            <person name="Holmer R."/>
            <person name="Bu F."/>
            <person name="Rutten L."/>
            <person name="Van Zeijl A."/>
            <person name="Liu W."/>
            <person name="Santuari L."/>
            <person name="Cao Q."/>
            <person name="Sharma T."/>
            <person name="Shen D."/>
            <person name="Roswanjaya Y."/>
            <person name="Wardhani T."/>
            <person name="Kalhor M.S."/>
            <person name="Jansen J."/>
            <person name="Van den Hoogen J."/>
            <person name="Gungor B."/>
            <person name="Hartog M."/>
            <person name="Hontelez J."/>
            <person name="Verver J."/>
            <person name="Yang W.-C."/>
            <person name="Schijlen E."/>
            <person name="Repin R."/>
            <person name="Schilthuizen M."/>
            <person name="Schranz E."/>
            <person name="Heidstra R."/>
            <person name="Miyata K."/>
            <person name="Fedorova E."/>
            <person name="Kohlen W."/>
            <person name="Bisseling T."/>
            <person name="Smit S."/>
            <person name="Geurts R."/>
        </authorList>
    </citation>
    <scope>NUCLEOTIDE SEQUENCE [LARGE SCALE GENOMIC DNA]</scope>
    <source>
        <strain evidence="4">cv. RG33-2</strain>
    </source>
</reference>
<feature type="transmembrane region" description="Helical" evidence="2">
    <location>
        <begin position="23"/>
        <end position="42"/>
    </location>
</feature>
<dbReference type="AlphaFoldDB" id="A0A2P5FG48"/>
<comment type="caution">
    <text evidence="3">The sequence shown here is derived from an EMBL/GenBank/DDBJ whole genome shotgun (WGS) entry which is preliminary data.</text>
</comment>
<comment type="similarity">
    <text evidence="1">Belongs to the multi antimicrobial extrusion (MATE) (TC 2.A.66.1) family.</text>
</comment>
<dbReference type="EMBL" id="JXTC01000036">
    <property type="protein sequence ID" value="PON96732.1"/>
    <property type="molecule type" value="Genomic_DNA"/>
</dbReference>
<gene>
    <name evidence="3" type="ORF">TorRG33x02_074360</name>
</gene>
<dbReference type="STRING" id="63057.A0A2P5FG48"/>
<evidence type="ECO:0000313" key="4">
    <source>
        <dbReference type="Proteomes" id="UP000237000"/>
    </source>
</evidence>
<keyword evidence="2" id="KW-0472">Membrane</keyword>
<evidence type="ECO:0000256" key="2">
    <source>
        <dbReference type="SAM" id="Phobius"/>
    </source>
</evidence>
<sequence length="133" mass="14453">MDQEDPKLVLEAPLLSNIEKGPLVVVSFLQYSLTMISVMFIGHLGELPLSSSSMATSFAGATGFSLMLGMGSALETFCGQAYGAKQYHMLGVDMQRAMLVLTLMCIPIALPSSCTDLKQARKLQWEQDYILIG</sequence>
<dbReference type="InParanoid" id="A0A2P5FG48"/>
<dbReference type="PANTHER" id="PTHR11206">
    <property type="entry name" value="MULTIDRUG RESISTANCE PROTEIN"/>
    <property type="match status" value="1"/>
</dbReference>